<feature type="compositionally biased region" description="Polar residues" evidence="1">
    <location>
        <begin position="164"/>
        <end position="181"/>
    </location>
</feature>
<dbReference type="EMBL" id="JAADJZ010000001">
    <property type="protein sequence ID" value="KAF2878559.1"/>
    <property type="molecule type" value="Genomic_DNA"/>
</dbReference>
<feature type="non-terminal residue" evidence="2">
    <location>
        <position position="300"/>
    </location>
</feature>
<reference evidence="2 3" key="1">
    <citation type="submission" date="2020-01" db="EMBL/GenBank/DDBJ databases">
        <authorList>
            <consortium name="DOE Joint Genome Institute"/>
            <person name="Haridas S."/>
            <person name="Albert R."/>
            <person name="Binder M."/>
            <person name="Bloem J."/>
            <person name="Labutti K."/>
            <person name="Salamov A."/>
            <person name="Andreopoulos B."/>
            <person name="Baker S.E."/>
            <person name="Barry K."/>
            <person name="Bills G."/>
            <person name="Bluhm B.H."/>
            <person name="Cannon C."/>
            <person name="Castanera R."/>
            <person name="Culley D.E."/>
            <person name="Daum C."/>
            <person name="Ezra D."/>
            <person name="Gonzalez J.B."/>
            <person name="Henrissat B."/>
            <person name="Kuo A."/>
            <person name="Liang C."/>
            <person name="Lipzen A."/>
            <person name="Lutzoni F."/>
            <person name="Magnuson J."/>
            <person name="Mondo S."/>
            <person name="Nolan M."/>
            <person name="Ohm R."/>
            <person name="Pangilinan J."/>
            <person name="Park H.-J.H."/>
            <person name="Ramirez L."/>
            <person name="Alfaro M."/>
            <person name="Sun H."/>
            <person name="Tritt A."/>
            <person name="Yoshinaga Y."/>
            <person name="Zwiers L.-H.L."/>
            <person name="Turgeon B.G."/>
            <person name="Goodwin S.B."/>
            <person name="Spatafora J.W."/>
            <person name="Crous P.W."/>
            <person name="Grigoriev I.V."/>
        </authorList>
    </citation>
    <scope>NUCLEOTIDE SEQUENCE [LARGE SCALE GENOMIC DNA]</scope>
    <source>
        <strain evidence="2 3">CBS 611.86</strain>
    </source>
</reference>
<feature type="region of interest" description="Disordered" evidence="1">
    <location>
        <begin position="164"/>
        <end position="300"/>
    </location>
</feature>
<feature type="compositionally biased region" description="Basic and acidic residues" evidence="1">
    <location>
        <begin position="250"/>
        <end position="263"/>
    </location>
</feature>
<feature type="region of interest" description="Disordered" evidence="1">
    <location>
        <begin position="80"/>
        <end position="147"/>
    </location>
</feature>
<sequence>MELEPFVTRGVPEEALSAESPGQPTLSKGNSPDCAIIIADGLPELDADTDGIYGYWRDLDLGTQDRDGSGAADLLTEDKLEGMEDAISSELVDRPESQANGRPRCELSPTSSTPPTTSPDTEIGQTTEGGRNDTLTDATTDQSSQLVHKIVEVQDEYAPLVMTSTCSGSNRLDSTTNTNNAVDDKDDSTNSKNRMGKRKRSLFPQPTESASTSSKRFLTNTGRLRPKRNHPSHSELPFGGSSDPTAPPPARDRSHDDDNDSRRNSGHGRHFGSNKRLELGHGSHGKTRKRDRGRRDEEKE</sequence>
<feature type="compositionally biased region" description="Polar residues" evidence="1">
    <location>
        <begin position="123"/>
        <end position="146"/>
    </location>
</feature>
<dbReference type="AlphaFoldDB" id="A0A7C8MIX2"/>
<feature type="compositionally biased region" description="Basic residues" evidence="1">
    <location>
        <begin position="264"/>
        <end position="273"/>
    </location>
</feature>
<accession>A0A7C8MIX2</accession>
<protein>
    <submittedName>
        <fullName evidence="2">Uncharacterized protein</fullName>
    </submittedName>
</protein>
<comment type="caution">
    <text evidence="2">The sequence shown here is derived from an EMBL/GenBank/DDBJ whole genome shotgun (WGS) entry which is preliminary data.</text>
</comment>
<feature type="compositionally biased region" description="Polar residues" evidence="1">
    <location>
        <begin position="20"/>
        <end position="30"/>
    </location>
</feature>
<evidence type="ECO:0000313" key="2">
    <source>
        <dbReference type="EMBL" id="KAF2878559.1"/>
    </source>
</evidence>
<feature type="compositionally biased region" description="Basic residues" evidence="1">
    <location>
        <begin position="283"/>
        <end position="292"/>
    </location>
</feature>
<feature type="region of interest" description="Disordered" evidence="1">
    <location>
        <begin position="1"/>
        <end position="32"/>
    </location>
</feature>
<dbReference type="OrthoDB" id="3790830at2759"/>
<evidence type="ECO:0000256" key="1">
    <source>
        <dbReference type="SAM" id="MobiDB-lite"/>
    </source>
</evidence>
<feature type="compositionally biased region" description="Polar residues" evidence="1">
    <location>
        <begin position="204"/>
        <end position="222"/>
    </location>
</feature>
<name>A0A7C8MIX2_9PLEO</name>
<dbReference type="Proteomes" id="UP000481861">
    <property type="component" value="Unassembled WGS sequence"/>
</dbReference>
<gene>
    <name evidence="2" type="ORF">BDV95DRAFT_663683</name>
</gene>
<organism evidence="2 3">
    <name type="scientific">Massariosphaeria phaeospora</name>
    <dbReference type="NCBI Taxonomy" id="100035"/>
    <lineage>
        <taxon>Eukaryota</taxon>
        <taxon>Fungi</taxon>
        <taxon>Dikarya</taxon>
        <taxon>Ascomycota</taxon>
        <taxon>Pezizomycotina</taxon>
        <taxon>Dothideomycetes</taxon>
        <taxon>Pleosporomycetidae</taxon>
        <taxon>Pleosporales</taxon>
        <taxon>Pleosporales incertae sedis</taxon>
        <taxon>Massariosphaeria</taxon>
    </lineage>
</organism>
<evidence type="ECO:0000313" key="3">
    <source>
        <dbReference type="Proteomes" id="UP000481861"/>
    </source>
</evidence>
<keyword evidence="3" id="KW-1185">Reference proteome</keyword>
<proteinExistence type="predicted"/>
<feature type="compositionally biased region" description="Low complexity" evidence="1">
    <location>
        <begin position="108"/>
        <end position="119"/>
    </location>
</feature>